<gene>
    <name evidence="13" type="ORF">ABNE31_02595</name>
</gene>
<keyword evidence="7 10" id="KW-0378">Hydrolase</keyword>
<keyword evidence="8 10" id="KW-0067">ATP-binding</keyword>
<dbReference type="InterPro" id="IPR011335">
    <property type="entry name" value="Restrct_endonuc-II-like"/>
</dbReference>
<dbReference type="CDD" id="cd18030">
    <property type="entry name" value="DEXHc_RE_I_HsdR"/>
    <property type="match status" value="1"/>
</dbReference>
<dbReference type="InterPro" id="IPR014001">
    <property type="entry name" value="Helicase_ATP-bd"/>
</dbReference>
<evidence type="ECO:0000313" key="13">
    <source>
        <dbReference type="EMBL" id="XBQ23815.1"/>
    </source>
</evidence>
<dbReference type="Pfam" id="PF04313">
    <property type="entry name" value="HSDR_N"/>
    <property type="match status" value="1"/>
</dbReference>
<proteinExistence type="inferred from homology"/>
<dbReference type="InterPro" id="IPR047216">
    <property type="entry name" value="Endonuclease_DUF559_bact"/>
</dbReference>
<evidence type="ECO:0000256" key="6">
    <source>
        <dbReference type="ARBA" id="ARBA00022759"/>
    </source>
</evidence>
<comment type="similarity">
    <text evidence="2 10">Belongs to the HsdR family.</text>
</comment>
<dbReference type="CDD" id="cd18800">
    <property type="entry name" value="SF2_C_EcoR124I-like"/>
    <property type="match status" value="1"/>
</dbReference>
<dbReference type="Pfam" id="PF11867">
    <property type="entry name" value="T1RH-like_C"/>
    <property type="match status" value="1"/>
</dbReference>
<dbReference type="PANTHER" id="PTHR30195">
    <property type="entry name" value="TYPE I SITE-SPECIFIC DEOXYRIBONUCLEASE PROTEIN SUBUNIT M AND R"/>
    <property type="match status" value="1"/>
</dbReference>
<dbReference type="GO" id="GO:0005524">
    <property type="term" value="F:ATP binding"/>
    <property type="evidence" value="ECO:0007669"/>
    <property type="project" value="UniProtKB-KW"/>
</dbReference>
<dbReference type="InterPro" id="IPR004473">
    <property type="entry name" value="Restrct_endonuc_typeI_HsdR"/>
</dbReference>
<keyword evidence="9 10" id="KW-0238">DNA-binding</keyword>
<dbReference type="AlphaFoldDB" id="A0AAU7MZS3"/>
<accession>A0AAU7MZS3</accession>
<sequence>MTRITEHSIEDFAIKLLEHLGYEYIYAPSIAHDGENPERSSYEEILLTHRMAEAVRRINPTVPSAAQEEAIKEIQRIHSPELLTNNESFHRLLTEGIKVSYQKDGQQRGDLVWLIDFNTPENNDFIVANQFTVVEDGVNKRPDVILFVNGIPLVVIELKNAADENATIKSAFRQIETYKAVIPSLFTYNAFTIISDGLEARAGTLSSGMSRFMAWKSADGKEEASHLVSQMETLINGMLNKETLLDLVRHFIVFEKSKKEDAKTGVTTISTVKKLAAYHQYYAVNRAVESAIRATGHNSPPVEGWSQTGVVPNPRIKEISRATKNYFSLPYNPKLKERARELRKAGNLPEVLFWNQVKNKQFKGFDFDRQKIIGNYIVDFYCANCGVVVEIDGSSHDNKVEYDAERDAYLESLGLTVIHIPVNDVMKQMSSVMNMLYDHPALSNTNKPPRLSGTPPQEGNFVMESPESYGVAGVKSQPKGDRKGGVVWHTQGSGKSLSMVFFTGKIVLALDNPTVVVITDRNDLDDQLFDTFASSTQLLRQEPKQIENRNDLKEKLKVASGGVIFTTIQKFSPEEGNVYETLSERENIVVIADEAHRTQYGFKAKTVDDKDEHGNVIGKKTVYGFAKYMRDALPNATYIGFTGTPIESTDVNTPAVFGNYIDVYDIAQAVEDGATVRIYYESRLAKVNLSEEGKKLVEELDDELDGEELTETQKAKAKWTQLEALIGSENRIKNVANDIIQHFGQRQEVFEGKGMIVAMSRRIAADLYEEIIKLKPEWHSDDLDKGVIKVVMTSSSSDGPKIAKHHTTKQQRRTLADRMKDPDDELKLVIVRDMWLTGFDAPSMHTLYIDKPMKGHNLMQAIARVNRVYKDKPGGLVVDYLGIASDLKKALSFYSDAGGKGDPTIAQAQAVELMLEKLEVVSQMYSGFPYEDYFQAETGQKLSMILAAEEHILGLEDGKKRYINEVTALSKAFAIAVPHEQAMDVKDEVSFFQAVKARLAKFDGTGSGRTDEEIETTIRQVIDQALVSEQVIDVFDAAGIKKPDISILSEDFLMELKGMEHKNVALEVLKKLLNDEIKARSKKNLVKSKSLKEMLENSIKKYHNKILTAAEVMDELIKLSKEIVNMDSEAKKLGLSDFEYAFYTAVANNDSAKQLMQQDKLRELAVILTERVKQNASIDWTIKESVRAKLKVIIKRTLRQYGYPPDMQKLATETVLKQAEAIAKELTGI</sequence>
<dbReference type="SMART" id="SM00487">
    <property type="entry name" value="DEXDc"/>
    <property type="match status" value="1"/>
</dbReference>
<dbReference type="REBASE" id="838865">
    <property type="entry name" value="Fsp31ORF2575P"/>
</dbReference>
<dbReference type="RefSeq" id="WP_349352266.1">
    <property type="nucleotide sequence ID" value="NZ_CP157804.1"/>
</dbReference>
<evidence type="ECO:0000256" key="11">
    <source>
        <dbReference type="SAM" id="MobiDB-lite"/>
    </source>
</evidence>
<dbReference type="KEGG" id="fld:ABNE31_02595"/>
<name>A0AAU7MZS3_9FLAO</name>
<dbReference type="SUPFAM" id="SSF52540">
    <property type="entry name" value="P-loop containing nucleoside triphosphate hydrolases"/>
    <property type="match status" value="2"/>
</dbReference>
<evidence type="ECO:0000256" key="3">
    <source>
        <dbReference type="ARBA" id="ARBA00022722"/>
    </source>
</evidence>
<organism evidence="13">
    <name type="scientific">Flagellimonas sp. MMG031</name>
    <dbReference type="NCBI Taxonomy" id="3158549"/>
    <lineage>
        <taxon>Bacteria</taxon>
        <taxon>Pseudomonadati</taxon>
        <taxon>Bacteroidota</taxon>
        <taxon>Flavobacteriia</taxon>
        <taxon>Flavobacteriales</taxon>
        <taxon>Flavobacteriaceae</taxon>
        <taxon>Flagellimonas</taxon>
    </lineage>
</organism>
<dbReference type="NCBIfam" id="TIGR00348">
    <property type="entry name" value="hsdR"/>
    <property type="match status" value="1"/>
</dbReference>
<evidence type="ECO:0000256" key="4">
    <source>
        <dbReference type="ARBA" id="ARBA00022741"/>
    </source>
</evidence>
<evidence type="ECO:0000256" key="1">
    <source>
        <dbReference type="ARBA" id="ARBA00000851"/>
    </source>
</evidence>
<dbReference type="InterPro" id="IPR055180">
    <property type="entry name" value="HsdR_RecA-like_helicase_dom_2"/>
</dbReference>
<dbReference type="InterPro" id="IPR007409">
    <property type="entry name" value="Restrct_endonuc_type1_HsdR_N"/>
</dbReference>
<feature type="region of interest" description="Disordered" evidence="11">
    <location>
        <begin position="443"/>
        <end position="464"/>
    </location>
</feature>
<dbReference type="Gene3D" id="3.40.50.300">
    <property type="entry name" value="P-loop containing nucleotide triphosphate hydrolases"/>
    <property type="match status" value="3"/>
</dbReference>
<evidence type="ECO:0000256" key="2">
    <source>
        <dbReference type="ARBA" id="ARBA00008598"/>
    </source>
</evidence>
<evidence type="ECO:0000256" key="7">
    <source>
        <dbReference type="ARBA" id="ARBA00022801"/>
    </source>
</evidence>
<dbReference type="PROSITE" id="PS51192">
    <property type="entry name" value="HELICASE_ATP_BIND_1"/>
    <property type="match status" value="1"/>
</dbReference>
<keyword evidence="6" id="KW-0255">Endonuclease</keyword>
<comment type="catalytic activity">
    <reaction evidence="1 10">
        <text>Endonucleolytic cleavage of DNA to give random double-stranded fragments with terminal 5'-phosphates, ATP is simultaneously hydrolyzed.</text>
        <dbReference type="EC" id="3.1.21.3"/>
    </reaction>
</comment>
<dbReference type="InterPro" id="IPR021810">
    <property type="entry name" value="T1RH-like_C"/>
</dbReference>
<feature type="domain" description="Helicase ATP-binding" evidence="12">
    <location>
        <begin position="476"/>
        <end position="663"/>
    </location>
</feature>
<comment type="subunit">
    <text evidence="10">The type I restriction/modification system is composed of three polypeptides R, M and S.</text>
</comment>
<evidence type="ECO:0000256" key="9">
    <source>
        <dbReference type="ARBA" id="ARBA00023125"/>
    </source>
</evidence>
<dbReference type="InterPro" id="IPR027417">
    <property type="entry name" value="P-loop_NTPase"/>
</dbReference>
<dbReference type="Gene3D" id="3.90.1570.50">
    <property type="match status" value="1"/>
</dbReference>
<dbReference type="CDD" id="cd01038">
    <property type="entry name" value="Endonuclease_DUF559"/>
    <property type="match status" value="1"/>
</dbReference>
<comment type="function">
    <text evidence="10">Subunit R is required for both nuclease and ATPase activities, but not for modification.</text>
</comment>
<dbReference type="EC" id="3.1.21.3" evidence="10"/>
<dbReference type="InterPro" id="IPR040980">
    <property type="entry name" value="SWI2_SNF2"/>
</dbReference>
<dbReference type="EMBL" id="CP157804">
    <property type="protein sequence ID" value="XBQ23815.1"/>
    <property type="molecule type" value="Genomic_DNA"/>
</dbReference>
<protein>
    <recommendedName>
        <fullName evidence="10">Type I restriction enzyme endonuclease subunit</fullName>
        <shortName evidence="10">R protein</shortName>
        <ecNumber evidence="10">3.1.21.3</ecNumber>
    </recommendedName>
</protein>
<dbReference type="InterPro" id="IPR051268">
    <property type="entry name" value="Type-I_R_enzyme_R_subunit"/>
</dbReference>
<dbReference type="Pfam" id="PF04480">
    <property type="entry name" value="DUF559"/>
    <property type="match status" value="1"/>
</dbReference>
<dbReference type="GO" id="GO:0009035">
    <property type="term" value="F:type I site-specific deoxyribonuclease activity"/>
    <property type="evidence" value="ECO:0007669"/>
    <property type="project" value="UniProtKB-EC"/>
</dbReference>
<dbReference type="GO" id="GO:0003677">
    <property type="term" value="F:DNA binding"/>
    <property type="evidence" value="ECO:0007669"/>
    <property type="project" value="UniProtKB-KW"/>
</dbReference>
<evidence type="ECO:0000256" key="10">
    <source>
        <dbReference type="RuleBase" id="RU364115"/>
    </source>
</evidence>
<dbReference type="SUPFAM" id="SSF52980">
    <property type="entry name" value="Restriction endonuclease-like"/>
    <property type="match status" value="1"/>
</dbReference>
<dbReference type="GO" id="GO:0009307">
    <property type="term" value="P:DNA restriction-modification system"/>
    <property type="evidence" value="ECO:0007669"/>
    <property type="project" value="UniProtKB-KW"/>
</dbReference>
<reference evidence="13" key="1">
    <citation type="submission" date="2024-05" db="EMBL/GenBank/DDBJ databases">
        <title>Draft Genome Sequences of Flagellimonas sp. MMG031 and Marinobacter sp. MMG032 Isolated from the dinoflagellate Symbiodinium pilosum.</title>
        <authorList>
            <person name="Shikuma N.J."/>
            <person name="Farrell M.V."/>
        </authorList>
    </citation>
    <scope>NUCLEOTIDE SEQUENCE</scope>
    <source>
        <strain evidence="13">MMG031</strain>
    </source>
</reference>
<dbReference type="Pfam" id="PF22679">
    <property type="entry name" value="T1R_D3-like"/>
    <property type="match status" value="1"/>
</dbReference>
<dbReference type="PANTHER" id="PTHR30195:SF15">
    <property type="entry name" value="TYPE I RESTRICTION ENZYME HINDI ENDONUCLEASE SUBUNIT"/>
    <property type="match status" value="1"/>
</dbReference>
<dbReference type="InterPro" id="IPR007569">
    <property type="entry name" value="DUF559"/>
</dbReference>
<keyword evidence="4 10" id="KW-0547">Nucleotide-binding</keyword>
<keyword evidence="3" id="KW-0540">Nuclease</keyword>
<keyword evidence="5 10" id="KW-0680">Restriction system</keyword>
<evidence type="ECO:0000259" key="12">
    <source>
        <dbReference type="PROSITE" id="PS51192"/>
    </source>
</evidence>
<evidence type="ECO:0000256" key="8">
    <source>
        <dbReference type="ARBA" id="ARBA00022840"/>
    </source>
</evidence>
<dbReference type="CDD" id="cd22332">
    <property type="entry name" value="HsdR_N"/>
    <property type="match status" value="1"/>
</dbReference>
<evidence type="ECO:0000256" key="5">
    <source>
        <dbReference type="ARBA" id="ARBA00022747"/>
    </source>
</evidence>
<dbReference type="Pfam" id="PF18766">
    <property type="entry name" value="SWI2_SNF2"/>
    <property type="match status" value="1"/>
</dbReference>
<dbReference type="Gene3D" id="3.40.960.10">
    <property type="entry name" value="VSR Endonuclease"/>
    <property type="match status" value="1"/>
</dbReference>